<evidence type="ECO:0000256" key="1">
    <source>
        <dbReference type="SAM" id="Phobius"/>
    </source>
</evidence>
<organism evidence="2 3">
    <name type="scientific">Candidatus Nomurabacteria bacterium GW2011_GWA1_46_11</name>
    <dbReference type="NCBI Taxonomy" id="1618732"/>
    <lineage>
        <taxon>Bacteria</taxon>
        <taxon>Candidatus Nomuraibacteriota</taxon>
    </lineage>
</organism>
<evidence type="ECO:0000313" key="2">
    <source>
        <dbReference type="EMBL" id="KKU21902.1"/>
    </source>
</evidence>
<keyword evidence="1" id="KW-1133">Transmembrane helix</keyword>
<dbReference type="NCBIfam" id="NF037947">
    <property type="entry name" value="holin_4"/>
    <property type="match status" value="1"/>
</dbReference>
<dbReference type="AlphaFoldDB" id="A0A0G1NNI5"/>
<feature type="transmembrane region" description="Helical" evidence="1">
    <location>
        <begin position="51"/>
        <end position="77"/>
    </location>
</feature>
<proteinExistence type="predicted"/>
<dbReference type="EMBL" id="LCLS01000010">
    <property type="protein sequence ID" value="KKU21902.1"/>
    <property type="molecule type" value="Genomic_DNA"/>
</dbReference>
<keyword evidence="1" id="KW-0472">Membrane</keyword>
<comment type="caution">
    <text evidence="2">The sequence shown here is derived from an EMBL/GenBank/DDBJ whole genome shotgun (WGS) entry which is preliminary data.</text>
</comment>
<gene>
    <name evidence="2" type="ORF">UX31_C0010G0033</name>
</gene>
<keyword evidence="1" id="KW-0812">Transmembrane</keyword>
<dbReference type="Proteomes" id="UP000034107">
    <property type="component" value="Unassembled WGS sequence"/>
</dbReference>
<protein>
    <recommendedName>
        <fullName evidence="4">Membrane-associated protein</fullName>
    </recommendedName>
</protein>
<name>A0A0G1NNI5_9BACT</name>
<reference evidence="2 3" key="1">
    <citation type="journal article" date="2015" name="Nature">
        <title>rRNA introns, odd ribosomes, and small enigmatic genomes across a large radiation of phyla.</title>
        <authorList>
            <person name="Brown C.T."/>
            <person name="Hug L.A."/>
            <person name="Thomas B.C."/>
            <person name="Sharon I."/>
            <person name="Castelle C.J."/>
            <person name="Singh A."/>
            <person name="Wilkins M.J."/>
            <person name="Williams K.H."/>
            <person name="Banfield J.F."/>
        </authorList>
    </citation>
    <scope>NUCLEOTIDE SEQUENCE [LARGE SCALE GENOMIC DNA]</scope>
</reference>
<accession>A0A0G1NNI5</accession>
<sequence>MKLDPKAFGMASGVLWGGAMLLMTVLAAANGYASDFLLMMSGIYPWWYSLTYFGAVVGAIYGFVDGFVGGWLFVWLYNRFVKE</sequence>
<evidence type="ECO:0008006" key="4">
    <source>
        <dbReference type="Google" id="ProtNLM"/>
    </source>
</evidence>
<evidence type="ECO:0000313" key="3">
    <source>
        <dbReference type="Proteomes" id="UP000034107"/>
    </source>
</evidence>